<dbReference type="PANTHER" id="PTHR36511:SF3">
    <property type="entry name" value="ANTITOXIN HIGA-2"/>
    <property type="match status" value="1"/>
</dbReference>
<evidence type="ECO:0000256" key="1">
    <source>
        <dbReference type="ARBA" id="ARBA00023015"/>
    </source>
</evidence>
<dbReference type="CDD" id="cd00093">
    <property type="entry name" value="HTH_XRE"/>
    <property type="match status" value="1"/>
</dbReference>
<reference evidence="6" key="2">
    <citation type="journal article" date="2017" name="PLoS ONE">
        <title>Genomic and phenotypic characterisation of fluoroquinolone resistance mechanisms in Enterobacteriaceae in Durban, South Africa.</title>
        <authorList>
            <person name="Osei Sekyere J."/>
            <person name="Amoako D.G."/>
        </authorList>
    </citation>
    <scope>NUCLEOTIDE SEQUENCE</scope>
    <source>
        <strain evidence="6">945174350</strain>
    </source>
</reference>
<sequence length="100" mass="11290">MSKILAEIHQEVQGLHRAGFVDDVTMRTFDMLCLRPVKQFGPAEIRALRERENVSQPVFALYLNVSKKAVQKWERGEAQPNSAAMKLLTLVERNGLAILA</sequence>
<evidence type="ECO:0000256" key="2">
    <source>
        <dbReference type="ARBA" id="ARBA00023125"/>
    </source>
</evidence>
<dbReference type="EMBL" id="JAVIPQ010000417">
    <property type="protein sequence ID" value="MDQ9558724.1"/>
    <property type="molecule type" value="Genomic_DNA"/>
</dbReference>
<comment type="caution">
    <text evidence="6">The sequence shown here is derived from an EMBL/GenBank/DDBJ whole genome shotgun (WGS) entry which is preliminary data.</text>
</comment>
<evidence type="ECO:0000313" key="6">
    <source>
        <dbReference type="EMBL" id="OCO91294.1"/>
    </source>
</evidence>
<dbReference type="Proteomes" id="UP000050489">
    <property type="component" value="Unassembled WGS sequence"/>
</dbReference>
<dbReference type="EMBL" id="LJEX02000001">
    <property type="protein sequence ID" value="OCO91294.1"/>
    <property type="molecule type" value="Genomic_DNA"/>
</dbReference>
<reference evidence="8" key="1">
    <citation type="submission" date="2016-04" db="EMBL/GenBank/DDBJ databases">
        <authorList>
            <person name="Osei Sekyere J."/>
            <person name="Sivertsen A."/>
            <person name="Pedersen A.T."/>
            <person name="Sundsfjord A."/>
        </authorList>
    </citation>
    <scope>NUCLEOTIDE SEQUENCE [LARGE SCALE GENOMIC DNA]</scope>
    <source>
        <strain evidence="8">945174350</strain>
    </source>
</reference>
<reference evidence="7" key="5">
    <citation type="submission" date="2018-06" db="EMBL/GenBank/DDBJ databases">
        <authorList>
            <person name="Martins R.C."/>
            <person name="Perdigao-Neto L.V."/>
            <person name="Costa S.F."/>
            <person name="Levin A.S.S."/>
        </authorList>
    </citation>
    <scope>NUCLEOTIDE SEQUENCE</scope>
    <source>
        <strain evidence="7">1283</strain>
    </source>
</reference>
<protein>
    <submittedName>
        <fullName evidence="5 6">Transcriptional regulator</fullName>
    </submittedName>
    <submittedName>
        <fullName evidence="7">Helix-turn-helix domain-containing protein</fullName>
    </submittedName>
</protein>
<dbReference type="Gene3D" id="1.10.260.40">
    <property type="entry name" value="lambda repressor-like DNA-binding domains"/>
    <property type="match status" value="1"/>
</dbReference>
<evidence type="ECO:0000313" key="8">
    <source>
        <dbReference type="Proteomes" id="UP000050489"/>
    </source>
</evidence>
<evidence type="ECO:0000259" key="4">
    <source>
        <dbReference type="PROSITE" id="PS50943"/>
    </source>
</evidence>
<evidence type="ECO:0000313" key="5">
    <source>
        <dbReference type="EMBL" id="MDQ9558724.1"/>
    </source>
</evidence>
<dbReference type="Proteomes" id="UP000247823">
    <property type="component" value="Unassembled WGS sequence"/>
</dbReference>
<dbReference type="PROSITE" id="PS50943">
    <property type="entry name" value="HTH_CROC1"/>
    <property type="match status" value="1"/>
</dbReference>
<dbReference type="PANTHER" id="PTHR36511">
    <property type="entry name" value="MERR FAMILY BACTERIAL REGULATORY PROTEIN"/>
    <property type="match status" value="1"/>
</dbReference>
<keyword evidence="3" id="KW-0804">Transcription</keyword>
<dbReference type="AlphaFoldDB" id="A0A0J5CU98"/>
<dbReference type="InterPro" id="IPR001387">
    <property type="entry name" value="Cro/C1-type_HTH"/>
</dbReference>
<feature type="domain" description="HTH cro/C1-type" evidence="4">
    <location>
        <begin position="45"/>
        <end position="88"/>
    </location>
</feature>
<keyword evidence="1" id="KW-0805">Transcription regulation</keyword>
<reference evidence="7 9" key="3">
    <citation type="submission" date="2018-06" db="EMBL/GenBank/DDBJ databases">
        <title>Serratia marcescens genome sequencing and assembly.</title>
        <authorList>
            <person name="Martins R.C.R."/>
            <person name="Perdigao-Neto L.V."/>
            <person name="Costa S.F."/>
            <person name="Levin A.S.S."/>
        </authorList>
    </citation>
    <scope>NUCLEOTIDE SEQUENCE [LARGE SCALE GENOMIC DNA]</scope>
    <source>
        <strain evidence="7 9">1283</strain>
    </source>
</reference>
<evidence type="ECO:0000313" key="10">
    <source>
        <dbReference type="Proteomes" id="UP001234811"/>
    </source>
</evidence>
<dbReference type="InterPro" id="IPR010982">
    <property type="entry name" value="Lambda_DNA-bd_dom_sf"/>
</dbReference>
<accession>A0A0J5CU98</accession>
<dbReference type="InterPro" id="IPR052359">
    <property type="entry name" value="HTH-type_reg/antitoxin"/>
</dbReference>
<dbReference type="Proteomes" id="UP001234811">
    <property type="component" value="Unassembled WGS sequence"/>
</dbReference>
<keyword evidence="9" id="KW-1185">Reference proteome</keyword>
<dbReference type="Pfam" id="PF01381">
    <property type="entry name" value="HTH_3"/>
    <property type="match status" value="1"/>
</dbReference>
<dbReference type="EMBL" id="QJQB01000605">
    <property type="protein sequence ID" value="PYA54972.1"/>
    <property type="molecule type" value="Genomic_DNA"/>
</dbReference>
<organism evidence="6 8">
    <name type="scientific">Serratia marcescens</name>
    <dbReference type="NCBI Taxonomy" id="615"/>
    <lineage>
        <taxon>Bacteria</taxon>
        <taxon>Pseudomonadati</taxon>
        <taxon>Pseudomonadota</taxon>
        <taxon>Gammaproteobacteria</taxon>
        <taxon>Enterobacterales</taxon>
        <taxon>Yersiniaceae</taxon>
        <taxon>Serratia</taxon>
    </lineage>
</organism>
<name>A0A0J5CU98_SERMA</name>
<gene>
    <name evidence="6" type="ORF">AN695_0200405</name>
    <name evidence="7" type="ORF">DMW51_27095</name>
    <name evidence="5" type="ORF">RF091_24865</name>
</gene>
<evidence type="ECO:0000313" key="7">
    <source>
        <dbReference type="EMBL" id="PYA54972.1"/>
    </source>
</evidence>
<evidence type="ECO:0000256" key="3">
    <source>
        <dbReference type="ARBA" id="ARBA00023163"/>
    </source>
</evidence>
<dbReference type="GO" id="GO:0003677">
    <property type="term" value="F:DNA binding"/>
    <property type="evidence" value="ECO:0007669"/>
    <property type="project" value="UniProtKB-KW"/>
</dbReference>
<dbReference type="SUPFAM" id="SSF47413">
    <property type="entry name" value="lambda repressor-like DNA-binding domains"/>
    <property type="match status" value="1"/>
</dbReference>
<keyword evidence="2 5" id="KW-0238">DNA-binding</keyword>
<proteinExistence type="predicted"/>
<dbReference type="RefSeq" id="WP_047571545.1">
    <property type="nucleotide sequence ID" value="NZ_CADDTT010000055.1"/>
</dbReference>
<reference evidence="9" key="4">
    <citation type="submission" date="2018-06" db="EMBL/GenBank/DDBJ databases">
        <title>Serratia marcescens genome sequencing and assembly.</title>
        <authorList>
            <person name="Martins R.C."/>
            <person name="Perdigao-Neto L.V."/>
            <person name="Costa S.F."/>
            <person name="Levin A.S.S."/>
        </authorList>
    </citation>
    <scope>NUCLEOTIDE SEQUENCE [LARGE SCALE GENOMIC DNA]</scope>
    <source>
        <strain evidence="9">1283</strain>
    </source>
</reference>
<evidence type="ECO:0000313" key="9">
    <source>
        <dbReference type="Proteomes" id="UP000247823"/>
    </source>
</evidence>
<reference evidence="5 10" key="6">
    <citation type="submission" date="2023-07" db="EMBL/GenBank/DDBJ databases">
        <title>Pathogens genome sequencing project 196.</title>
        <authorList>
            <person name="Cao X."/>
        </authorList>
    </citation>
    <scope>NUCLEOTIDE SEQUENCE [LARGE SCALE GENOMIC DNA]</scope>
    <source>
        <strain evidence="5 10">SM41</strain>
    </source>
</reference>